<name>A0A438F1H7_VITVI</name>
<dbReference type="PANTHER" id="PTHR33116">
    <property type="entry name" value="REVERSE TRANSCRIPTASE ZINC-BINDING DOMAIN-CONTAINING PROTEIN-RELATED-RELATED"/>
    <property type="match status" value="1"/>
</dbReference>
<sequence length="184" mass="20938">MGFGSRWMEWMWWCLSTAKFSILINGMPQGFFSSSKGLRQGDPISPYLFILDMEVLSALIRRAVQGNFITGCRLRGRGGVEMNVSHLLFADDTIIFCKARKDHLTHLGWILAWFKAASRLRINIAKSELIPIGEIDNIEVMAVELGCRVRSLPIKYLGLPLGARHKALSTWDGMKERMRRRLAL</sequence>
<organism evidence="2 3">
    <name type="scientific">Vitis vinifera</name>
    <name type="common">Grape</name>
    <dbReference type="NCBI Taxonomy" id="29760"/>
    <lineage>
        <taxon>Eukaryota</taxon>
        <taxon>Viridiplantae</taxon>
        <taxon>Streptophyta</taxon>
        <taxon>Embryophyta</taxon>
        <taxon>Tracheophyta</taxon>
        <taxon>Spermatophyta</taxon>
        <taxon>Magnoliopsida</taxon>
        <taxon>eudicotyledons</taxon>
        <taxon>Gunneridae</taxon>
        <taxon>Pentapetalae</taxon>
        <taxon>rosids</taxon>
        <taxon>Vitales</taxon>
        <taxon>Vitaceae</taxon>
        <taxon>Viteae</taxon>
        <taxon>Vitis</taxon>
    </lineage>
</organism>
<feature type="domain" description="Reverse transcriptase" evidence="1">
    <location>
        <begin position="10"/>
        <end position="160"/>
    </location>
</feature>
<dbReference type="AlphaFoldDB" id="A0A438F1H7"/>
<evidence type="ECO:0000313" key="2">
    <source>
        <dbReference type="EMBL" id="RVW53776.1"/>
    </source>
</evidence>
<protein>
    <submittedName>
        <fullName evidence="2">Putative mitochondrial protein</fullName>
    </submittedName>
</protein>
<dbReference type="Proteomes" id="UP000288805">
    <property type="component" value="Unassembled WGS sequence"/>
</dbReference>
<gene>
    <name evidence="2" type="primary">AtMg01250_56</name>
    <name evidence="2" type="ORF">CK203_101390</name>
</gene>
<dbReference type="InterPro" id="IPR043502">
    <property type="entry name" value="DNA/RNA_pol_sf"/>
</dbReference>
<accession>A0A438F1H7</accession>
<dbReference type="SUPFAM" id="SSF56672">
    <property type="entry name" value="DNA/RNA polymerases"/>
    <property type="match status" value="1"/>
</dbReference>
<evidence type="ECO:0000259" key="1">
    <source>
        <dbReference type="Pfam" id="PF00078"/>
    </source>
</evidence>
<dbReference type="InterPro" id="IPR000477">
    <property type="entry name" value="RT_dom"/>
</dbReference>
<reference evidence="2 3" key="1">
    <citation type="journal article" date="2018" name="PLoS Genet.">
        <title>Population sequencing reveals clonal diversity and ancestral inbreeding in the grapevine cultivar Chardonnay.</title>
        <authorList>
            <person name="Roach M.J."/>
            <person name="Johnson D.L."/>
            <person name="Bohlmann J."/>
            <person name="van Vuuren H.J."/>
            <person name="Jones S.J."/>
            <person name="Pretorius I.S."/>
            <person name="Schmidt S.A."/>
            <person name="Borneman A.R."/>
        </authorList>
    </citation>
    <scope>NUCLEOTIDE SEQUENCE [LARGE SCALE GENOMIC DNA]</scope>
    <source>
        <strain evidence="3">cv. Chardonnay</strain>
        <tissue evidence="2">Leaf</tissue>
    </source>
</reference>
<comment type="caution">
    <text evidence="2">The sequence shown here is derived from an EMBL/GenBank/DDBJ whole genome shotgun (WGS) entry which is preliminary data.</text>
</comment>
<dbReference type="EMBL" id="QGNW01001140">
    <property type="protein sequence ID" value="RVW53776.1"/>
    <property type="molecule type" value="Genomic_DNA"/>
</dbReference>
<dbReference type="PANTHER" id="PTHR33116:SF78">
    <property type="entry name" value="OS12G0587133 PROTEIN"/>
    <property type="match status" value="1"/>
</dbReference>
<evidence type="ECO:0000313" key="3">
    <source>
        <dbReference type="Proteomes" id="UP000288805"/>
    </source>
</evidence>
<dbReference type="Pfam" id="PF00078">
    <property type="entry name" value="RVT_1"/>
    <property type="match status" value="1"/>
</dbReference>
<proteinExistence type="predicted"/>